<dbReference type="Pfam" id="PF17917">
    <property type="entry name" value="RT_RNaseH"/>
    <property type="match status" value="1"/>
</dbReference>
<keyword evidence="1" id="KW-0808">Transferase</keyword>
<dbReference type="InterPro" id="IPR056924">
    <property type="entry name" value="SH3_Tf2-1"/>
</dbReference>
<evidence type="ECO:0000313" key="8">
    <source>
        <dbReference type="EMBL" id="KAK9044452.1"/>
    </source>
</evidence>
<name>A0ABR2U4S7_9ROSI</name>
<feature type="domain" description="Reverse transcriptase" evidence="7">
    <location>
        <begin position="1"/>
        <end position="106"/>
    </location>
</feature>
<evidence type="ECO:0000259" key="7">
    <source>
        <dbReference type="PROSITE" id="PS50878"/>
    </source>
</evidence>
<dbReference type="SUPFAM" id="SSF56672">
    <property type="entry name" value="DNA/RNA polymerases"/>
    <property type="match status" value="1"/>
</dbReference>
<dbReference type="CDD" id="cd01647">
    <property type="entry name" value="RT_LTR"/>
    <property type="match status" value="1"/>
</dbReference>
<evidence type="ECO:0000256" key="4">
    <source>
        <dbReference type="ARBA" id="ARBA00022759"/>
    </source>
</evidence>
<dbReference type="InterPro" id="IPR041373">
    <property type="entry name" value="RT_RNaseH"/>
</dbReference>
<keyword evidence="2" id="KW-0548">Nucleotidyltransferase</keyword>
<evidence type="ECO:0000256" key="5">
    <source>
        <dbReference type="ARBA" id="ARBA00022801"/>
    </source>
</evidence>
<dbReference type="PANTHER" id="PTHR37984:SF5">
    <property type="entry name" value="PROTEIN NYNRIN-LIKE"/>
    <property type="match status" value="1"/>
</dbReference>
<dbReference type="Proteomes" id="UP001396334">
    <property type="component" value="Unassembled WGS sequence"/>
</dbReference>
<dbReference type="CDD" id="cd09274">
    <property type="entry name" value="RNase_HI_RT_Ty3"/>
    <property type="match status" value="1"/>
</dbReference>
<dbReference type="Pfam" id="PF00078">
    <property type="entry name" value="RVT_1"/>
    <property type="match status" value="1"/>
</dbReference>
<organism evidence="8 9">
    <name type="scientific">Hibiscus sabdariffa</name>
    <name type="common">roselle</name>
    <dbReference type="NCBI Taxonomy" id="183260"/>
    <lineage>
        <taxon>Eukaryota</taxon>
        <taxon>Viridiplantae</taxon>
        <taxon>Streptophyta</taxon>
        <taxon>Embryophyta</taxon>
        <taxon>Tracheophyta</taxon>
        <taxon>Spermatophyta</taxon>
        <taxon>Magnoliopsida</taxon>
        <taxon>eudicotyledons</taxon>
        <taxon>Gunneridae</taxon>
        <taxon>Pentapetalae</taxon>
        <taxon>rosids</taxon>
        <taxon>malvids</taxon>
        <taxon>Malvales</taxon>
        <taxon>Malvaceae</taxon>
        <taxon>Malvoideae</taxon>
        <taxon>Hibiscus</taxon>
    </lineage>
</organism>
<reference evidence="8 9" key="1">
    <citation type="journal article" date="2024" name="G3 (Bethesda)">
        <title>Genome assembly of Hibiscus sabdariffa L. provides insights into metabolisms of medicinal natural products.</title>
        <authorList>
            <person name="Kim T."/>
        </authorList>
    </citation>
    <scope>NUCLEOTIDE SEQUENCE [LARGE SCALE GENOMIC DNA]</scope>
    <source>
        <strain evidence="8">TK-2024</strain>
        <tissue evidence="8">Old leaves</tissue>
    </source>
</reference>
<dbReference type="InterPro" id="IPR050951">
    <property type="entry name" value="Retrovirus_Pol_polyprotein"/>
</dbReference>
<comment type="caution">
    <text evidence="8">The sequence shown here is derived from an EMBL/GenBank/DDBJ whole genome shotgun (WGS) entry which is preliminary data.</text>
</comment>
<dbReference type="EMBL" id="JBBPBN010000002">
    <property type="protein sequence ID" value="KAK9044452.1"/>
    <property type="molecule type" value="Genomic_DNA"/>
</dbReference>
<keyword evidence="4" id="KW-0255">Endonuclease</keyword>
<evidence type="ECO:0000313" key="9">
    <source>
        <dbReference type="Proteomes" id="UP001396334"/>
    </source>
</evidence>
<dbReference type="SUPFAM" id="SSF54160">
    <property type="entry name" value="Chromo domain-like"/>
    <property type="match status" value="1"/>
</dbReference>
<evidence type="ECO:0000256" key="2">
    <source>
        <dbReference type="ARBA" id="ARBA00022695"/>
    </source>
</evidence>
<keyword evidence="9" id="KW-1185">Reference proteome</keyword>
<dbReference type="PANTHER" id="PTHR37984">
    <property type="entry name" value="PROTEIN CBG26694"/>
    <property type="match status" value="1"/>
</dbReference>
<dbReference type="InterPro" id="IPR016197">
    <property type="entry name" value="Chromo-like_dom_sf"/>
</dbReference>
<accession>A0ABR2U4S7</accession>
<dbReference type="InterPro" id="IPR043128">
    <property type="entry name" value="Rev_trsase/Diguanyl_cyclase"/>
</dbReference>
<keyword evidence="3" id="KW-0540">Nuclease</keyword>
<dbReference type="PROSITE" id="PS50878">
    <property type="entry name" value="RT_POL"/>
    <property type="match status" value="1"/>
</dbReference>
<protein>
    <recommendedName>
        <fullName evidence="7">Reverse transcriptase domain-containing protein</fullName>
    </recommendedName>
</protein>
<sequence>MRVHEEDVSKTAFRTRYGHYEFLVMPFGLTNAPAAFMDLMNRIFKPYLDKFVVVFIDDILIYSQTKEEHAEHLRIVLQTLRDKQLFAKFSKCEFWLNEVTFLGHVISADGIKVDPKKIQSILDWRPLKNVGEVRSFLGLAGYYRRFVKGFSTLDSPFTKLLRKDVPFVWTENHQKSFNQLKQVLTHAPVLVQPESGKDFTVYSDASHIGLGCVLMQDGKVIAYASRKLKPHEVNYSTHDLELAAIVFALKVWRHYLYGERYHLFTDHKSLKYLLTQKDLNLRQRRWMELLKDYDLVRDYHPGKANVVADALSRKPRLAPNAINAHLRVYQKRGIIAKPDAKANANFSLHPDGLLYFKNRLCVPNNEELRREILKEAHQSSFSIHPGLCVPMFDMSEGESRTPSSHMTSSANRVSAVEVGQDRNGLCFGQKAYADLKTRDKAFLKVSPRKKVFRFGKRGKLSPRYIGPFEIIERIGLVAYRLALPQEFDKIHNVFHVSMLRRYKSDPSRILEPEEVELNPDLSYEEEPVQILDRKIKRLRNKSVPPVKVLWRNHKVEEATWEPEATMNSLF</sequence>
<keyword evidence="6" id="KW-0695">RNA-directed DNA polymerase</keyword>
<proteinExistence type="predicted"/>
<evidence type="ECO:0000256" key="1">
    <source>
        <dbReference type="ARBA" id="ARBA00022679"/>
    </source>
</evidence>
<dbReference type="InterPro" id="IPR043502">
    <property type="entry name" value="DNA/RNA_pol_sf"/>
</dbReference>
<dbReference type="InterPro" id="IPR000477">
    <property type="entry name" value="RT_dom"/>
</dbReference>
<keyword evidence="5" id="KW-0378">Hydrolase</keyword>
<dbReference type="Pfam" id="PF24626">
    <property type="entry name" value="SH3_Tf2-1"/>
    <property type="match status" value="1"/>
</dbReference>
<gene>
    <name evidence="8" type="ORF">V6N11_058352</name>
</gene>
<dbReference type="Gene3D" id="3.30.70.270">
    <property type="match status" value="2"/>
</dbReference>
<evidence type="ECO:0000256" key="6">
    <source>
        <dbReference type="ARBA" id="ARBA00022918"/>
    </source>
</evidence>
<evidence type="ECO:0000256" key="3">
    <source>
        <dbReference type="ARBA" id="ARBA00022722"/>
    </source>
</evidence>